<reference evidence="1 2" key="1">
    <citation type="submission" date="2019-03" db="EMBL/GenBank/DDBJ databases">
        <title>Genomic Encyclopedia of Type Strains, Phase IV (KMG-IV): sequencing the most valuable type-strain genomes for metagenomic binning, comparative biology and taxonomic classification.</title>
        <authorList>
            <person name="Goeker M."/>
        </authorList>
    </citation>
    <scope>NUCLEOTIDE SEQUENCE [LARGE SCALE GENOMIC DNA]</scope>
    <source>
        <strain evidence="1 2">DSM 103923</strain>
    </source>
</reference>
<protein>
    <submittedName>
        <fullName evidence="1">Uncharacterized protein</fullName>
    </submittedName>
</protein>
<dbReference type="Proteomes" id="UP000295135">
    <property type="component" value="Unassembled WGS sequence"/>
</dbReference>
<gene>
    <name evidence="1" type="ORF">EDC61_108112</name>
</gene>
<accession>A0A4R3JV83</accession>
<proteinExistence type="predicted"/>
<sequence>MKAAQLFRRKFRQGDVIVEMVIWRLPASTPDRPNGIKYRFYCGRHGECLVRYDNESGKGDHRHYGEGEESYAFTGVDQLIADFRDDCARLAGWEWDQ</sequence>
<evidence type="ECO:0000313" key="2">
    <source>
        <dbReference type="Proteomes" id="UP000295135"/>
    </source>
</evidence>
<dbReference type="Pfam" id="PF20126">
    <property type="entry name" value="TumE"/>
    <property type="match status" value="1"/>
</dbReference>
<dbReference type="RefSeq" id="WP_126460134.1">
    <property type="nucleotide sequence ID" value="NZ_AP018721.1"/>
</dbReference>
<name>A0A4R3JV83_9PROT</name>
<dbReference type="AlphaFoldDB" id="A0A4R3JV83"/>
<keyword evidence="2" id="KW-1185">Reference proteome</keyword>
<comment type="caution">
    <text evidence="1">The sequence shown here is derived from an EMBL/GenBank/DDBJ whole genome shotgun (WGS) entry which is preliminary data.</text>
</comment>
<organism evidence="1 2">
    <name type="scientific">Sulfuritortus calidifontis</name>
    <dbReference type="NCBI Taxonomy" id="1914471"/>
    <lineage>
        <taxon>Bacteria</taxon>
        <taxon>Pseudomonadati</taxon>
        <taxon>Pseudomonadota</taxon>
        <taxon>Betaproteobacteria</taxon>
        <taxon>Nitrosomonadales</taxon>
        <taxon>Thiobacillaceae</taxon>
        <taxon>Sulfuritortus</taxon>
    </lineage>
</organism>
<dbReference type="InterPro" id="IPR045397">
    <property type="entry name" value="TumE-like"/>
</dbReference>
<dbReference type="OrthoDB" id="7451512at2"/>
<evidence type="ECO:0000313" key="1">
    <source>
        <dbReference type="EMBL" id="TCS71769.1"/>
    </source>
</evidence>
<dbReference type="EMBL" id="SLZY01000008">
    <property type="protein sequence ID" value="TCS71769.1"/>
    <property type="molecule type" value="Genomic_DNA"/>
</dbReference>